<dbReference type="Proteomes" id="UP001370348">
    <property type="component" value="Chromosome"/>
</dbReference>
<dbReference type="InterPro" id="IPR002577">
    <property type="entry name" value="HTH_HxlR"/>
</dbReference>
<evidence type="ECO:0000256" key="3">
    <source>
        <dbReference type="ARBA" id="ARBA00023163"/>
    </source>
</evidence>
<dbReference type="Pfam" id="PF01638">
    <property type="entry name" value="HxlR"/>
    <property type="match status" value="1"/>
</dbReference>
<reference evidence="6 7" key="1">
    <citation type="submission" date="2021-12" db="EMBL/GenBank/DDBJ databases">
        <title>Discovery of the Pendulisporaceae a myxobacterial family with distinct sporulation behavior and unique specialized metabolism.</title>
        <authorList>
            <person name="Garcia R."/>
            <person name="Popoff A."/>
            <person name="Bader C.D."/>
            <person name="Loehr J."/>
            <person name="Walesch S."/>
            <person name="Walt C."/>
            <person name="Boldt J."/>
            <person name="Bunk B."/>
            <person name="Haeckl F.J.F.P.J."/>
            <person name="Gunesch A.P."/>
            <person name="Birkelbach J."/>
            <person name="Nuebel U."/>
            <person name="Pietschmann T."/>
            <person name="Bach T."/>
            <person name="Mueller R."/>
        </authorList>
    </citation>
    <scope>NUCLEOTIDE SEQUENCE [LARGE SCALE GENOMIC DNA]</scope>
    <source>
        <strain evidence="6 7">MSr11954</strain>
    </source>
</reference>
<feature type="domain" description="HTH hxlR-type" evidence="5">
    <location>
        <begin position="1"/>
        <end position="82"/>
    </location>
</feature>
<dbReference type="PANTHER" id="PTHR33204:SF18">
    <property type="entry name" value="TRANSCRIPTIONAL REGULATORY PROTEIN"/>
    <property type="match status" value="1"/>
</dbReference>
<evidence type="ECO:0000259" key="5">
    <source>
        <dbReference type="PROSITE" id="PS51118"/>
    </source>
</evidence>
<evidence type="ECO:0000256" key="1">
    <source>
        <dbReference type="ARBA" id="ARBA00023015"/>
    </source>
</evidence>
<evidence type="ECO:0000256" key="4">
    <source>
        <dbReference type="SAM" id="MobiDB-lite"/>
    </source>
</evidence>
<feature type="compositionally biased region" description="Basic and acidic residues" evidence="4">
    <location>
        <begin position="170"/>
        <end position="181"/>
    </location>
</feature>
<dbReference type="EMBL" id="CP089984">
    <property type="protein sequence ID" value="WXB13470.1"/>
    <property type="molecule type" value="Genomic_DNA"/>
</dbReference>
<dbReference type="PROSITE" id="PS51118">
    <property type="entry name" value="HTH_HXLR"/>
    <property type="match status" value="1"/>
</dbReference>
<evidence type="ECO:0000313" key="7">
    <source>
        <dbReference type="Proteomes" id="UP001370348"/>
    </source>
</evidence>
<proteinExistence type="predicted"/>
<dbReference type="PANTHER" id="PTHR33204">
    <property type="entry name" value="TRANSCRIPTIONAL REGULATOR, MARR FAMILY"/>
    <property type="match status" value="1"/>
</dbReference>
<dbReference type="Gene3D" id="1.10.10.10">
    <property type="entry name" value="Winged helix-like DNA-binding domain superfamily/Winged helix DNA-binding domain"/>
    <property type="match status" value="1"/>
</dbReference>
<keyword evidence="7" id="KW-1185">Reference proteome</keyword>
<evidence type="ECO:0000256" key="2">
    <source>
        <dbReference type="ARBA" id="ARBA00023125"/>
    </source>
</evidence>
<accession>A0ABZ2LWG5</accession>
<keyword evidence="1" id="KW-0805">Transcription regulation</keyword>
<gene>
    <name evidence="6" type="ORF">LZC94_37205</name>
</gene>
<keyword evidence="2" id="KW-0238">DNA-binding</keyword>
<sequence>MILRDVFFGLRRFEQLCKDLRIPTNTLAARLETLVQKGVLERVLYSQHPARWEYRPTTKGEALFPILLSLLRWGDTWASEPEGAPVQVHHLLCGRPAHAEVVCNVCGDPLRFNNVTVHAGPGVRMAPGTTLLASHLRPVPNTPSPHPTQDSSAEASSHGPPMPVTLKPADGVHYEQHNDVS</sequence>
<evidence type="ECO:0000313" key="6">
    <source>
        <dbReference type="EMBL" id="WXB13470.1"/>
    </source>
</evidence>
<organism evidence="6 7">
    <name type="scientific">Pendulispora albinea</name>
    <dbReference type="NCBI Taxonomy" id="2741071"/>
    <lineage>
        <taxon>Bacteria</taxon>
        <taxon>Pseudomonadati</taxon>
        <taxon>Myxococcota</taxon>
        <taxon>Myxococcia</taxon>
        <taxon>Myxococcales</taxon>
        <taxon>Sorangiineae</taxon>
        <taxon>Pendulisporaceae</taxon>
        <taxon>Pendulispora</taxon>
    </lineage>
</organism>
<feature type="region of interest" description="Disordered" evidence="4">
    <location>
        <begin position="134"/>
        <end position="181"/>
    </location>
</feature>
<dbReference type="SUPFAM" id="SSF46785">
    <property type="entry name" value="Winged helix' DNA-binding domain"/>
    <property type="match status" value="1"/>
</dbReference>
<dbReference type="InterPro" id="IPR036390">
    <property type="entry name" value="WH_DNA-bd_sf"/>
</dbReference>
<keyword evidence="3" id="KW-0804">Transcription</keyword>
<name>A0ABZ2LWG5_9BACT</name>
<protein>
    <submittedName>
        <fullName evidence="6">Helix-turn-helix transcriptional regulator</fullName>
    </submittedName>
</protein>
<dbReference type="InterPro" id="IPR036388">
    <property type="entry name" value="WH-like_DNA-bd_sf"/>
</dbReference>